<dbReference type="GO" id="GO:0016740">
    <property type="term" value="F:transferase activity"/>
    <property type="evidence" value="ECO:0007669"/>
    <property type="project" value="UniProtKB-KW"/>
</dbReference>
<evidence type="ECO:0000256" key="1">
    <source>
        <dbReference type="ARBA" id="ARBA00003469"/>
    </source>
</evidence>
<evidence type="ECO:0000256" key="3">
    <source>
        <dbReference type="ARBA" id="ARBA00009406"/>
    </source>
</evidence>
<dbReference type="Proteomes" id="UP001217476">
    <property type="component" value="Chromosome"/>
</dbReference>
<feature type="domain" description="SsuA/THI5-like" evidence="12">
    <location>
        <begin position="48"/>
        <end position="260"/>
    </location>
</feature>
<dbReference type="InterPro" id="IPR006311">
    <property type="entry name" value="TAT_signal"/>
</dbReference>
<gene>
    <name evidence="13" type="ORF">P0Y65_10015</name>
</gene>
<dbReference type="InterPro" id="IPR015168">
    <property type="entry name" value="SsuA/THI5"/>
</dbReference>
<evidence type="ECO:0000313" key="13">
    <source>
        <dbReference type="EMBL" id="WEK06553.1"/>
    </source>
</evidence>
<comment type="subunit">
    <text evidence="4">Homodimer.</text>
</comment>
<dbReference type="Pfam" id="PF09084">
    <property type="entry name" value="NMT1"/>
    <property type="match status" value="1"/>
</dbReference>
<dbReference type="PANTHER" id="PTHR31528">
    <property type="entry name" value="4-AMINO-5-HYDROXYMETHYL-2-METHYLPYRIMIDINE PHOSPHATE SYNTHASE THI11-RELATED"/>
    <property type="match status" value="1"/>
</dbReference>
<keyword evidence="6" id="KW-0479">Metal-binding</keyword>
<keyword evidence="8" id="KW-0784">Thiamine biosynthesis</keyword>
<comment type="catalytic activity">
    <reaction evidence="11">
        <text>N(6)-(pyridoxal phosphate)-L-lysyl-[4-amino-5-hydroxymethyl-2-methylpyrimidine phosphate synthase] + L-histidyl-[4-amino-5-hydroxymethyl-2-methylpyrimidine phosphate synthase] + 2 Fe(3+) + 4 H2O = L-lysyl-[4-amino-5-hydroxymethyl-2-methylpyrimidine phosphate synthase] + (2S)-2-amino-5-hydroxy-4-oxopentanoyl-[4-amino-5-hydroxymethyl-2-methylpyrimidine phosphate synthase] + 4-amino-2-methyl-5-(phosphooxymethyl)pyrimidine + 3-oxopropanoate + 2 Fe(2+) + 2 H(+)</text>
        <dbReference type="Rhea" id="RHEA:65756"/>
        <dbReference type="Rhea" id="RHEA-COMP:16892"/>
        <dbReference type="Rhea" id="RHEA-COMP:16893"/>
        <dbReference type="Rhea" id="RHEA-COMP:16894"/>
        <dbReference type="Rhea" id="RHEA-COMP:16895"/>
        <dbReference type="ChEBI" id="CHEBI:15377"/>
        <dbReference type="ChEBI" id="CHEBI:15378"/>
        <dbReference type="ChEBI" id="CHEBI:29033"/>
        <dbReference type="ChEBI" id="CHEBI:29034"/>
        <dbReference type="ChEBI" id="CHEBI:29969"/>
        <dbReference type="ChEBI" id="CHEBI:29979"/>
        <dbReference type="ChEBI" id="CHEBI:33190"/>
        <dbReference type="ChEBI" id="CHEBI:58354"/>
        <dbReference type="ChEBI" id="CHEBI:143915"/>
        <dbReference type="ChEBI" id="CHEBI:157692"/>
    </reaction>
    <physiologicalReaction direction="left-to-right" evidence="11">
        <dbReference type="Rhea" id="RHEA:65757"/>
    </physiologicalReaction>
</comment>
<name>A0AAJ5VX55_9HYPH</name>
<keyword evidence="9" id="KW-0408">Iron</keyword>
<reference evidence="13" key="1">
    <citation type="submission" date="2023-03" db="EMBL/GenBank/DDBJ databases">
        <title>Andean soil-derived lignocellulolytic bacterial consortium as a source of novel taxa and putative plastic-active enzymes.</title>
        <authorList>
            <person name="Diaz-Garcia L."/>
            <person name="Chuvochina M."/>
            <person name="Feuerriegel G."/>
            <person name="Bunk B."/>
            <person name="Sproer C."/>
            <person name="Streit W.R."/>
            <person name="Rodriguez L.M."/>
            <person name="Overmann J."/>
            <person name="Jimenez D.J."/>
        </authorList>
    </citation>
    <scope>NUCLEOTIDE SEQUENCE</scope>
    <source>
        <strain evidence="13">MAG 4196</strain>
    </source>
</reference>
<comment type="function">
    <text evidence="1">Responsible for the formation of the pyrimidine heterocycle in the thiamine biosynthesis pathway. Catalyzes the formation of hydroxymethylpyrimidine phosphate (HMP-P) from histidine and pyridoxal phosphate (PLP). The protein uses PLP and the active site histidine to form HMP-P, generating an inactive enzyme. The enzyme can only undergo a single turnover, which suggests it is a suicide enzyme.</text>
</comment>
<dbReference type="AlphaFoldDB" id="A0AAJ5VX55"/>
<dbReference type="InterPro" id="IPR027939">
    <property type="entry name" value="NMT1/THI5"/>
</dbReference>
<dbReference type="SUPFAM" id="SSF53850">
    <property type="entry name" value="Periplasmic binding protein-like II"/>
    <property type="match status" value="1"/>
</dbReference>
<sequence>MSKLPSLSLTRRQMLVGMAGTGLAMSIPGWSVAQAGAPVTTALGWIPNAEYAGLWIAIENGYFAEEGIDISYTPGGPNAPGVLVSLAAGDANYAGADWIPLFEALARGNDFVVLGAAFPTSPAALISMAAHPVREPKDLVGARILNQMPADKNTVDFILTTAGLPLEYTLVPTGFSPEPLVAGDGDAYFAFATNQPITLENMGLERDKDFFVTLMSDLGYSTPAGIIVADRKYVEENRPLVVGYLKALLRGWIENGKDPKVAAELIISKYGADFGLELAQQVRQNELGQPLIEAPGAPGPFWFDPAVVDTTIAEIARASGIEAIPTSSEIVDLGPLEEAIAALKA</sequence>
<comment type="pathway">
    <text evidence="2">Cofactor biosynthesis; thiamine diphosphate biosynthesis.</text>
</comment>
<dbReference type="PANTHER" id="PTHR31528:SF1">
    <property type="entry name" value="4-AMINO-5-HYDROXYMETHYL-2-METHYLPYRIMIDINE PHOSPHATE SYNTHASE THI11-RELATED"/>
    <property type="match status" value="1"/>
</dbReference>
<dbReference type="Gene3D" id="3.40.190.10">
    <property type="entry name" value="Periplasmic binding protein-like II"/>
    <property type="match status" value="2"/>
</dbReference>
<evidence type="ECO:0000256" key="9">
    <source>
        <dbReference type="ARBA" id="ARBA00023004"/>
    </source>
</evidence>
<dbReference type="GO" id="GO:0046872">
    <property type="term" value="F:metal ion binding"/>
    <property type="evidence" value="ECO:0007669"/>
    <property type="project" value="UniProtKB-KW"/>
</dbReference>
<evidence type="ECO:0000256" key="7">
    <source>
        <dbReference type="ARBA" id="ARBA00022898"/>
    </source>
</evidence>
<evidence type="ECO:0000259" key="12">
    <source>
        <dbReference type="Pfam" id="PF09084"/>
    </source>
</evidence>
<evidence type="ECO:0000256" key="10">
    <source>
        <dbReference type="ARBA" id="ARBA00033171"/>
    </source>
</evidence>
<dbReference type="PROSITE" id="PS51318">
    <property type="entry name" value="TAT"/>
    <property type="match status" value="1"/>
</dbReference>
<comment type="similarity">
    <text evidence="3">Belongs to the NMT1/THI5 family.</text>
</comment>
<evidence type="ECO:0000256" key="5">
    <source>
        <dbReference type="ARBA" id="ARBA00022679"/>
    </source>
</evidence>
<dbReference type="GO" id="GO:0009228">
    <property type="term" value="P:thiamine biosynthetic process"/>
    <property type="evidence" value="ECO:0007669"/>
    <property type="project" value="UniProtKB-KW"/>
</dbReference>
<keyword evidence="7" id="KW-0663">Pyridoxal phosphate</keyword>
<accession>A0AAJ5VX55</accession>
<evidence type="ECO:0000256" key="6">
    <source>
        <dbReference type="ARBA" id="ARBA00022723"/>
    </source>
</evidence>
<evidence type="ECO:0000256" key="4">
    <source>
        <dbReference type="ARBA" id="ARBA00011738"/>
    </source>
</evidence>
<proteinExistence type="inferred from homology"/>
<dbReference type="EMBL" id="CP119312">
    <property type="protein sequence ID" value="WEK06553.1"/>
    <property type="molecule type" value="Genomic_DNA"/>
</dbReference>
<evidence type="ECO:0000256" key="2">
    <source>
        <dbReference type="ARBA" id="ARBA00004948"/>
    </source>
</evidence>
<keyword evidence="5" id="KW-0808">Transferase</keyword>
<evidence type="ECO:0000256" key="8">
    <source>
        <dbReference type="ARBA" id="ARBA00022977"/>
    </source>
</evidence>
<organism evidence="13 14">
    <name type="scientific">Candidatus Devosia phytovorans</name>
    <dbReference type="NCBI Taxonomy" id="3121372"/>
    <lineage>
        <taxon>Bacteria</taxon>
        <taxon>Pseudomonadati</taxon>
        <taxon>Pseudomonadota</taxon>
        <taxon>Alphaproteobacteria</taxon>
        <taxon>Hyphomicrobiales</taxon>
        <taxon>Devosiaceae</taxon>
        <taxon>Devosia</taxon>
    </lineage>
</organism>
<protein>
    <recommendedName>
        <fullName evidence="10">Thiamine pyrimidine synthase</fullName>
    </recommendedName>
</protein>
<evidence type="ECO:0000313" key="14">
    <source>
        <dbReference type="Proteomes" id="UP001217476"/>
    </source>
</evidence>
<evidence type="ECO:0000256" key="11">
    <source>
        <dbReference type="ARBA" id="ARBA00048179"/>
    </source>
</evidence>